<evidence type="ECO:0008006" key="2">
    <source>
        <dbReference type="Google" id="ProtNLM"/>
    </source>
</evidence>
<dbReference type="AlphaFoldDB" id="E6QHP6"/>
<dbReference type="GO" id="GO:0003723">
    <property type="term" value="F:RNA binding"/>
    <property type="evidence" value="ECO:0007669"/>
    <property type="project" value="InterPro"/>
</dbReference>
<dbReference type="Pfam" id="PF17209">
    <property type="entry name" value="Hfq"/>
    <property type="match status" value="1"/>
</dbReference>
<gene>
    <name evidence="1" type="ORF">CARN6_0029</name>
</gene>
<reference evidence="1" key="1">
    <citation type="submission" date="2009-10" db="EMBL/GenBank/DDBJ databases">
        <title>Diversity of trophic interactions inside an arsenic-rich microbial ecosystem.</title>
        <authorList>
            <person name="Bertin P.N."/>
            <person name="Heinrich-Salmeron A."/>
            <person name="Pelletier E."/>
            <person name="Goulhen-Chollet F."/>
            <person name="Arsene-Ploetze F."/>
            <person name="Gallien S."/>
            <person name="Calteau A."/>
            <person name="Vallenet D."/>
            <person name="Casiot C."/>
            <person name="Chane-Woon-Ming B."/>
            <person name="Giloteaux L."/>
            <person name="Barakat M."/>
            <person name="Bonnefoy V."/>
            <person name="Bruneel O."/>
            <person name="Chandler M."/>
            <person name="Cleiss J."/>
            <person name="Duran R."/>
            <person name="Elbaz-Poulichet F."/>
            <person name="Fonknechten N."/>
            <person name="Lauga B."/>
            <person name="Mornico D."/>
            <person name="Ortet P."/>
            <person name="Schaeffer C."/>
            <person name="Siguier P."/>
            <person name="Alexander Thil Smith A."/>
            <person name="Van Dorsselaer A."/>
            <person name="Weissenbach J."/>
            <person name="Medigue C."/>
            <person name="Le Paslier D."/>
        </authorList>
    </citation>
    <scope>NUCLEOTIDE SEQUENCE</scope>
</reference>
<dbReference type="GO" id="GO:0006355">
    <property type="term" value="P:regulation of DNA-templated transcription"/>
    <property type="evidence" value="ECO:0007669"/>
    <property type="project" value="InterPro"/>
</dbReference>
<protein>
    <recommendedName>
        <fullName evidence="2">RNA-binding protein Hfq</fullName>
    </recommendedName>
</protein>
<proteinExistence type="predicted"/>
<dbReference type="InterPro" id="IPR010920">
    <property type="entry name" value="LSM_dom_sf"/>
</dbReference>
<dbReference type="Gene3D" id="2.30.30.100">
    <property type="match status" value="1"/>
</dbReference>
<comment type="caution">
    <text evidence="1">The sequence shown here is derived from an EMBL/GenBank/DDBJ whole genome shotgun (WGS) entry which is preliminary data.</text>
</comment>
<dbReference type="SUPFAM" id="SSF50182">
    <property type="entry name" value="Sm-like ribonucleoproteins"/>
    <property type="match status" value="1"/>
</dbReference>
<organism evidence="1">
    <name type="scientific">mine drainage metagenome</name>
    <dbReference type="NCBI Taxonomy" id="410659"/>
    <lineage>
        <taxon>unclassified sequences</taxon>
        <taxon>metagenomes</taxon>
        <taxon>ecological metagenomes</taxon>
    </lineage>
</organism>
<dbReference type="EMBL" id="CABQ01000018">
    <property type="protein sequence ID" value="CBI06760.1"/>
    <property type="molecule type" value="Genomic_DNA"/>
</dbReference>
<accession>E6QHP6</accession>
<name>E6QHP6_9ZZZZ</name>
<dbReference type="InterPro" id="IPR005001">
    <property type="entry name" value="Hfq"/>
</dbReference>
<evidence type="ECO:0000313" key="1">
    <source>
        <dbReference type="EMBL" id="CBI06760.1"/>
    </source>
</evidence>
<sequence>MKAALPVNQFEDRAVVASASAPASLDDENREAARPRRKRGLTAQIRAALPFAGHPYDVEHGQHDAELFYFQKQIQMQTPMVIVLEDGKQIQGVIEWYDRNSIKVRGRQRQLIYKSAIKYIYKHGENGATGGQ</sequence>